<feature type="chain" id="PRO_5046520271" description="DUF1311 domain-containing protein" evidence="1">
    <location>
        <begin position="22"/>
        <end position="447"/>
    </location>
</feature>
<dbReference type="RefSeq" id="WP_394512522.1">
    <property type="nucleotide sequence ID" value="NZ_JBIGHX010000006.1"/>
</dbReference>
<evidence type="ECO:0000313" key="2">
    <source>
        <dbReference type="EMBL" id="MFG6463484.1"/>
    </source>
</evidence>
<protein>
    <recommendedName>
        <fullName evidence="4">DUF1311 domain-containing protein</fullName>
    </recommendedName>
</protein>
<accession>A0ABW7GNF9</accession>
<keyword evidence="3" id="KW-1185">Reference proteome</keyword>
<keyword evidence="1" id="KW-0732">Signal</keyword>
<dbReference type="EMBL" id="JBIGHX010000006">
    <property type="protein sequence ID" value="MFG6463484.1"/>
    <property type="molecule type" value="Genomic_DNA"/>
</dbReference>
<gene>
    <name evidence="2" type="ORF">ACG04Q_18055</name>
</gene>
<comment type="caution">
    <text evidence="2">The sequence shown here is derived from an EMBL/GenBank/DDBJ whole genome shotgun (WGS) entry which is preliminary data.</text>
</comment>
<feature type="signal peptide" evidence="1">
    <location>
        <begin position="1"/>
        <end position="21"/>
    </location>
</feature>
<sequence>MKSAIATALLTCLLWPIAAWAAPPFQPRATVDGRGFVDVWALRRDVIAVEALTPTINSDFCDRERSPDDPPMSKRAAARLAHEEMSCANKAAEQEARFESARAAFNAAWLPKFKAAIGKGDLVAEVIYLQCETTTALDRGEDPSTCNNAKASQALARLREIGFEPAYERCDGRVQTWQRAFRYCTGEYDIWATDAFRQLRLNRPAALTPGNLTWGRELHRGGGTSPFSGRTFFYATAEHHQARELAIDQLLQREPRWAVFLLTRVGRHEWVPQGTTSATGQLDAAWLGRWRLERGADNWTAPLQPMAGTADIHRVGEAFRITLQTGAGAPLVDATDCPLRYSGGLTYLPKLTGQGQQSAERTALGDFSSTGNGLDASFANDGAADAALAPLSTKKRYRQVLMQCDQAEADGNDRVRFLLLSGDWLLEFATEAPDGRKLAVRHYRREP</sequence>
<evidence type="ECO:0008006" key="4">
    <source>
        <dbReference type="Google" id="ProtNLM"/>
    </source>
</evidence>
<organism evidence="2 3">
    <name type="scientific">Pelomonas lactea</name>
    <dbReference type="NCBI Taxonomy" id="3299030"/>
    <lineage>
        <taxon>Bacteria</taxon>
        <taxon>Pseudomonadati</taxon>
        <taxon>Pseudomonadota</taxon>
        <taxon>Betaproteobacteria</taxon>
        <taxon>Burkholderiales</taxon>
        <taxon>Sphaerotilaceae</taxon>
        <taxon>Roseateles</taxon>
    </lineage>
</organism>
<proteinExistence type="predicted"/>
<evidence type="ECO:0000256" key="1">
    <source>
        <dbReference type="SAM" id="SignalP"/>
    </source>
</evidence>
<dbReference type="Proteomes" id="UP001606302">
    <property type="component" value="Unassembled WGS sequence"/>
</dbReference>
<name>A0ABW7GNF9_9BURK</name>
<reference evidence="2 3" key="1">
    <citation type="submission" date="2024-08" db="EMBL/GenBank/DDBJ databases">
        <authorList>
            <person name="Lu H."/>
        </authorList>
    </citation>
    <scope>NUCLEOTIDE SEQUENCE [LARGE SCALE GENOMIC DNA]</scope>
    <source>
        <strain evidence="2 3">DXS20W</strain>
    </source>
</reference>
<evidence type="ECO:0000313" key="3">
    <source>
        <dbReference type="Proteomes" id="UP001606302"/>
    </source>
</evidence>